<evidence type="ECO:0000313" key="1">
    <source>
        <dbReference type="EMBL" id="MED6213832.1"/>
    </source>
</evidence>
<proteinExistence type="predicted"/>
<sequence length="75" mass="8695">VVDKESGDWVEGFCGMLWDSQWVWVVCSRIEVGYVWTCRMWAARHCAGLRLPRICVELYAYAWKMGSVWAGSECD</sequence>
<comment type="caution">
    <text evidence="1">The sequence shown here is derived from an EMBL/GenBank/DDBJ whole genome shotgun (WGS) entry which is preliminary data.</text>
</comment>
<keyword evidence="2" id="KW-1185">Reference proteome</keyword>
<name>A0ABU6YVS4_9FABA</name>
<protein>
    <submittedName>
        <fullName evidence="1">Uncharacterized protein</fullName>
    </submittedName>
</protein>
<dbReference type="EMBL" id="JASCZI010244030">
    <property type="protein sequence ID" value="MED6213832.1"/>
    <property type="molecule type" value="Genomic_DNA"/>
</dbReference>
<accession>A0ABU6YVS4</accession>
<dbReference type="Proteomes" id="UP001341840">
    <property type="component" value="Unassembled WGS sequence"/>
</dbReference>
<evidence type="ECO:0000313" key="2">
    <source>
        <dbReference type="Proteomes" id="UP001341840"/>
    </source>
</evidence>
<reference evidence="1 2" key="1">
    <citation type="journal article" date="2023" name="Plants (Basel)">
        <title>Bridging the Gap: Combining Genomics and Transcriptomics Approaches to Understand Stylosanthes scabra, an Orphan Legume from the Brazilian Caatinga.</title>
        <authorList>
            <person name="Ferreira-Neto J.R.C."/>
            <person name="da Silva M.D."/>
            <person name="Binneck E."/>
            <person name="de Melo N.F."/>
            <person name="da Silva R.H."/>
            <person name="de Melo A.L.T.M."/>
            <person name="Pandolfi V."/>
            <person name="Bustamante F.O."/>
            <person name="Brasileiro-Vidal A.C."/>
            <person name="Benko-Iseppon A.M."/>
        </authorList>
    </citation>
    <scope>NUCLEOTIDE SEQUENCE [LARGE SCALE GENOMIC DNA]</scope>
    <source>
        <tissue evidence="1">Leaves</tissue>
    </source>
</reference>
<feature type="non-terminal residue" evidence="1">
    <location>
        <position position="1"/>
    </location>
</feature>
<organism evidence="1 2">
    <name type="scientific">Stylosanthes scabra</name>
    <dbReference type="NCBI Taxonomy" id="79078"/>
    <lineage>
        <taxon>Eukaryota</taxon>
        <taxon>Viridiplantae</taxon>
        <taxon>Streptophyta</taxon>
        <taxon>Embryophyta</taxon>
        <taxon>Tracheophyta</taxon>
        <taxon>Spermatophyta</taxon>
        <taxon>Magnoliopsida</taxon>
        <taxon>eudicotyledons</taxon>
        <taxon>Gunneridae</taxon>
        <taxon>Pentapetalae</taxon>
        <taxon>rosids</taxon>
        <taxon>fabids</taxon>
        <taxon>Fabales</taxon>
        <taxon>Fabaceae</taxon>
        <taxon>Papilionoideae</taxon>
        <taxon>50 kb inversion clade</taxon>
        <taxon>dalbergioids sensu lato</taxon>
        <taxon>Dalbergieae</taxon>
        <taxon>Pterocarpus clade</taxon>
        <taxon>Stylosanthes</taxon>
    </lineage>
</organism>
<gene>
    <name evidence="1" type="ORF">PIB30_097249</name>
</gene>